<evidence type="ECO:0000256" key="1">
    <source>
        <dbReference type="ARBA" id="ARBA00004496"/>
    </source>
</evidence>
<evidence type="ECO:0000256" key="6">
    <source>
        <dbReference type="ARBA" id="ARBA00022679"/>
    </source>
</evidence>
<keyword evidence="6 13" id="KW-0808">Transferase</keyword>
<dbReference type="KEGG" id="cprv:CYPRO_1672"/>
<keyword evidence="10 13" id="KW-0067">ATP-binding</keyword>
<evidence type="ECO:0000313" key="16">
    <source>
        <dbReference type="EMBL" id="AXJ00923.1"/>
    </source>
</evidence>
<dbReference type="GO" id="GO:0006450">
    <property type="term" value="P:regulation of translational fidelity"/>
    <property type="evidence" value="ECO:0007669"/>
    <property type="project" value="TreeGrafter"/>
</dbReference>
<organism evidence="16 17">
    <name type="scientific">Cyclonatronum proteinivorum</name>
    <dbReference type="NCBI Taxonomy" id="1457365"/>
    <lineage>
        <taxon>Bacteria</taxon>
        <taxon>Pseudomonadati</taxon>
        <taxon>Balneolota</taxon>
        <taxon>Balneolia</taxon>
        <taxon>Balneolales</taxon>
        <taxon>Cyclonatronaceae</taxon>
        <taxon>Cyclonatronum</taxon>
    </lineage>
</organism>
<dbReference type="EMBL" id="CP027806">
    <property type="protein sequence ID" value="AXJ00923.1"/>
    <property type="molecule type" value="Genomic_DNA"/>
</dbReference>
<evidence type="ECO:0000256" key="7">
    <source>
        <dbReference type="ARBA" id="ARBA00022694"/>
    </source>
</evidence>
<feature type="binding site" evidence="14">
    <location>
        <position position="113"/>
    </location>
    <ligand>
        <name>L-threonine</name>
        <dbReference type="ChEBI" id="CHEBI:57926"/>
    </ligand>
</feature>
<dbReference type="InterPro" id="IPR050156">
    <property type="entry name" value="TC-AMP_synthase_SUA5"/>
</dbReference>
<dbReference type="GO" id="GO:0000049">
    <property type="term" value="F:tRNA binding"/>
    <property type="evidence" value="ECO:0007669"/>
    <property type="project" value="TreeGrafter"/>
</dbReference>
<feature type="domain" description="YrdC-like" evidence="15">
    <location>
        <begin position="5"/>
        <end position="189"/>
    </location>
</feature>
<evidence type="ECO:0000256" key="4">
    <source>
        <dbReference type="ARBA" id="ARBA00015492"/>
    </source>
</evidence>
<dbReference type="AlphaFoldDB" id="A0A345UKC1"/>
<accession>A0A345UKC1</accession>
<dbReference type="Gene3D" id="3.90.870.10">
    <property type="entry name" value="DHBP synthase"/>
    <property type="match status" value="1"/>
</dbReference>
<evidence type="ECO:0000256" key="13">
    <source>
        <dbReference type="PIRNR" id="PIRNR004930"/>
    </source>
</evidence>
<dbReference type="GO" id="GO:0005524">
    <property type="term" value="F:ATP binding"/>
    <property type="evidence" value="ECO:0007669"/>
    <property type="project" value="UniProtKB-UniRule"/>
</dbReference>
<feature type="binding site" evidence="14">
    <location>
        <position position="134"/>
    </location>
    <ligand>
        <name>ATP</name>
        <dbReference type="ChEBI" id="CHEBI:30616"/>
    </ligand>
</feature>
<dbReference type="PROSITE" id="PS51163">
    <property type="entry name" value="YRDC"/>
    <property type="match status" value="1"/>
</dbReference>
<name>A0A345UKC1_9BACT</name>
<dbReference type="PIRSF" id="PIRSF004930">
    <property type="entry name" value="Tln_factor_SUA5"/>
    <property type="match status" value="1"/>
</dbReference>
<evidence type="ECO:0000256" key="2">
    <source>
        <dbReference type="ARBA" id="ARBA00007663"/>
    </source>
</evidence>
<dbReference type="OrthoDB" id="9814580at2"/>
<feature type="binding site" evidence="14">
    <location>
        <position position="185"/>
    </location>
    <ligand>
        <name>ATP</name>
        <dbReference type="ChEBI" id="CHEBI:30616"/>
    </ligand>
</feature>
<evidence type="ECO:0000256" key="10">
    <source>
        <dbReference type="ARBA" id="ARBA00022840"/>
    </source>
</evidence>
<feature type="binding site" evidence="14">
    <location>
        <position position="50"/>
    </location>
    <ligand>
        <name>ATP</name>
        <dbReference type="ChEBI" id="CHEBI:30616"/>
    </ligand>
</feature>
<dbReference type="PANTHER" id="PTHR17490">
    <property type="entry name" value="SUA5"/>
    <property type="match status" value="1"/>
</dbReference>
<dbReference type="GO" id="GO:0003725">
    <property type="term" value="F:double-stranded RNA binding"/>
    <property type="evidence" value="ECO:0007669"/>
    <property type="project" value="UniProtKB-UniRule"/>
</dbReference>
<dbReference type="FunFam" id="3.90.870.10:FF:000009">
    <property type="entry name" value="Threonylcarbamoyl-AMP synthase, putative"/>
    <property type="match status" value="1"/>
</dbReference>
<evidence type="ECO:0000256" key="14">
    <source>
        <dbReference type="PIRSR" id="PIRSR004930-1"/>
    </source>
</evidence>
<feature type="binding site" evidence="14">
    <location>
        <position position="226"/>
    </location>
    <ligand>
        <name>ATP</name>
        <dbReference type="ChEBI" id="CHEBI:30616"/>
    </ligand>
</feature>
<feature type="binding site" evidence="14">
    <location>
        <position position="132"/>
    </location>
    <ligand>
        <name>L-threonine</name>
        <dbReference type="ChEBI" id="CHEBI:57926"/>
    </ligand>
</feature>
<sequence>MPLREQQLQTYADLLRQGELVVFPTETVYGLGASAWNAKAVRKIFETKGRPADNPLIVHISNVDMVKQFTPSVSARVKLVMQKFWPGPLTLILRKKEEVPDIVTAGLDTVALRMPNHPVALQLIELSGPLVAPSANKSGRPSPTRPEHIFADYGKKLPVIDGGPCNIGIESTVLDLTQNPPLILRPGNITAADIHSACGFLPRIITAKEATEAHKPKSPGMKYAHYAPKARVAWFDPDQSLPDSPKALVLCHSSAPQLPDGFKGLFRNGDFTTFAQELYNNFRQADAEGFPLILIEKFAPQQLINDERLISLHNRISKATGKAD</sequence>
<evidence type="ECO:0000256" key="5">
    <source>
        <dbReference type="ARBA" id="ARBA00022490"/>
    </source>
</evidence>
<feature type="binding site" evidence="14">
    <location>
        <position position="142"/>
    </location>
    <ligand>
        <name>L-threonine</name>
        <dbReference type="ChEBI" id="CHEBI:57926"/>
    </ligand>
</feature>
<keyword evidence="7 13" id="KW-0819">tRNA processing</keyword>
<dbReference type="Pfam" id="PF01300">
    <property type="entry name" value="Sua5_yciO_yrdC"/>
    <property type="match status" value="1"/>
</dbReference>
<feature type="binding site" evidence="14">
    <location>
        <position position="27"/>
    </location>
    <ligand>
        <name>L-threonine</name>
        <dbReference type="ChEBI" id="CHEBI:57926"/>
    </ligand>
</feature>
<evidence type="ECO:0000256" key="9">
    <source>
        <dbReference type="ARBA" id="ARBA00022741"/>
    </source>
</evidence>
<dbReference type="GO" id="GO:0061710">
    <property type="term" value="F:L-threonylcarbamoyladenylate synthase"/>
    <property type="evidence" value="ECO:0007669"/>
    <property type="project" value="UniProtKB-EC"/>
</dbReference>
<evidence type="ECO:0000256" key="3">
    <source>
        <dbReference type="ARBA" id="ARBA00012584"/>
    </source>
</evidence>
<dbReference type="Pfam" id="PF03481">
    <property type="entry name" value="Sua5_C"/>
    <property type="match status" value="1"/>
</dbReference>
<keyword evidence="17" id="KW-1185">Reference proteome</keyword>
<keyword evidence="9 13" id="KW-0547">Nucleotide-binding</keyword>
<protein>
    <recommendedName>
        <fullName evidence="4 13">Threonylcarbamoyl-AMP synthase</fullName>
        <shortName evidence="13">TC-AMP synthase</shortName>
        <ecNumber evidence="3 13">2.7.7.87</ecNumber>
    </recommendedName>
    <alternativeName>
        <fullName evidence="11 13">L-threonylcarbamoyladenylate synthase</fullName>
    </alternativeName>
</protein>
<keyword evidence="5 13" id="KW-0963">Cytoplasm</keyword>
<dbReference type="NCBIfam" id="TIGR00057">
    <property type="entry name" value="L-threonylcarbamoyladenylate synthase"/>
    <property type="match status" value="1"/>
</dbReference>
<dbReference type="InterPro" id="IPR017945">
    <property type="entry name" value="DHBP_synth_RibB-like_a/b_dom"/>
</dbReference>
<dbReference type="PANTHER" id="PTHR17490:SF16">
    <property type="entry name" value="THREONYLCARBAMOYL-AMP SYNTHASE"/>
    <property type="match status" value="1"/>
</dbReference>
<evidence type="ECO:0000259" key="15">
    <source>
        <dbReference type="PROSITE" id="PS51163"/>
    </source>
</evidence>
<dbReference type="InterPro" id="IPR006070">
    <property type="entry name" value="Sua5-like_dom"/>
</dbReference>
<evidence type="ECO:0000256" key="8">
    <source>
        <dbReference type="ARBA" id="ARBA00022695"/>
    </source>
</evidence>
<reference evidence="16 17" key="1">
    <citation type="submission" date="2018-03" db="EMBL/GenBank/DDBJ databases">
        <title>Phenotypic and genomic properties of Cyclonatronum proteinivorum gen. nov., sp. nov., a haloalkaliphilic bacteroidete from soda lakes possessing Na+-translocating rhodopsin.</title>
        <authorList>
            <person name="Toshchakov S.V."/>
            <person name="Korzhenkov A."/>
            <person name="Samarov N.I."/>
            <person name="Kublanov I.V."/>
            <person name="Muntyan M.S."/>
            <person name="Sorokin D.Y."/>
        </authorList>
    </citation>
    <scope>NUCLEOTIDE SEQUENCE [LARGE SCALE GENOMIC DNA]</scope>
    <source>
        <strain evidence="16 17">Omega</strain>
    </source>
</reference>
<dbReference type="SUPFAM" id="SSF55821">
    <property type="entry name" value="YrdC/RibB"/>
    <property type="match status" value="1"/>
</dbReference>
<comment type="subcellular location">
    <subcellularLocation>
        <location evidence="1 13">Cytoplasm</location>
    </subcellularLocation>
</comment>
<evidence type="ECO:0000313" key="17">
    <source>
        <dbReference type="Proteomes" id="UP000254808"/>
    </source>
</evidence>
<proteinExistence type="inferred from homology"/>
<dbReference type="EC" id="2.7.7.87" evidence="3 13"/>
<feature type="binding site" evidence="14">
    <location>
        <position position="54"/>
    </location>
    <ligand>
        <name>ATP</name>
        <dbReference type="ChEBI" id="CHEBI:30616"/>
    </ligand>
</feature>
<feature type="binding site" evidence="14">
    <location>
        <position position="171"/>
    </location>
    <ligand>
        <name>L-threonine</name>
        <dbReference type="ChEBI" id="CHEBI:57926"/>
    </ligand>
</feature>
<dbReference type="GO" id="GO:0008033">
    <property type="term" value="P:tRNA processing"/>
    <property type="evidence" value="ECO:0007669"/>
    <property type="project" value="UniProtKB-KW"/>
</dbReference>
<feature type="binding site" evidence="14">
    <location>
        <position position="109"/>
    </location>
    <ligand>
        <name>ATP</name>
        <dbReference type="ChEBI" id="CHEBI:30616"/>
    </ligand>
</feature>
<dbReference type="RefSeq" id="WP_114984170.1">
    <property type="nucleotide sequence ID" value="NZ_CP027806.1"/>
</dbReference>
<dbReference type="GO" id="GO:0005737">
    <property type="term" value="C:cytoplasm"/>
    <property type="evidence" value="ECO:0007669"/>
    <property type="project" value="UniProtKB-SubCell"/>
</dbReference>
<dbReference type="Gene3D" id="3.40.50.11030">
    <property type="entry name" value="Threonylcarbamoyl-AMP synthase, C-terminal domain"/>
    <property type="match status" value="1"/>
</dbReference>
<dbReference type="InterPro" id="IPR010923">
    <property type="entry name" value="T(6)A37_SUA5"/>
</dbReference>
<gene>
    <name evidence="16" type="ORF">CYPRO_1672</name>
</gene>
<feature type="binding site" evidence="14">
    <location>
        <position position="59"/>
    </location>
    <ligand>
        <name>ATP</name>
        <dbReference type="ChEBI" id="CHEBI:30616"/>
    </ligand>
</feature>
<evidence type="ECO:0000256" key="12">
    <source>
        <dbReference type="ARBA" id="ARBA00048366"/>
    </source>
</evidence>
<comment type="catalytic activity">
    <reaction evidence="12 13">
        <text>L-threonine + hydrogencarbonate + ATP = L-threonylcarbamoyladenylate + diphosphate + H2O</text>
        <dbReference type="Rhea" id="RHEA:36407"/>
        <dbReference type="ChEBI" id="CHEBI:15377"/>
        <dbReference type="ChEBI" id="CHEBI:17544"/>
        <dbReference type="ChEBI" id="CHEBI:30616"/>
        <dbReference type="ChEBI" id="CHEBI:33019"/>
        <dbReference type="ChEBI" id="CHEBI:57926"/>
        <dbReference type="ChEBI" id="CHEBI:73682"/>
        <dbReference type="EC" id="2.7.7.87"/>
    </reaction>
</comment>
<dbReference type="Proteomes" id="UP000254808">
    <property type="component" value="Chromosome"/>
</dbReference>
<dbReference type="InterPro" id="IPR038385">
    <property type="entry name" value="Sua5/YwlC_C"/>
</dbReference>
<dbReference type="InterPro" id="IPR005145">
    <property type="entry name" value="Sua5_C"/>
</dbReference>
<keyword evidence="8 13" id="KW-0548">Nucleotidyltransferase</keyword>
<comment type="similarity">
    <text evidence="2 13">Belongs to the SUA5 family.</text>
</comment>
<comment type="function">
    <text evidence="13">Required for the formation of a threonylcarbamoyl group on adenosine at position 37 (t(6)A37) in tRNAs that read codons beginning with adenine.</text>
</comment>
<evidence type="ECO:0000256" key="11">
    <source>
        <dbReference type="ARBA" id="ARBA00029774"/>
    </source>
</evidence>